<comment type="caution">
    <text evidence="1">The sequence shown here is derived from an EMBL/GenBank/DDBJ whole genome shotgun (WGS) entry which is preliminary data.</text>
</comment>
<dbReference type="Proteomes" id="UP000298663">
    <property type="component" value="Unassembled WGS sequence"/>
</dbReference>
<dbReference type="EMBL" id="AZBU02000004">
    <property type="protein sequence ID" value="TKR81066.1"/>
    <property type="molecule type" value="Genomic_DNA"/>
</dbReference>
<proteinExistence type="predicted"/>
<organism evidence="1 2">
    <name type="scientific">Steinernema carpocapsae</name>
    <name type="common">Entomopathogenic nematode</name>
    <dbReference type="NCBI Taxonomy" id="34508"/>
    <lineage>
        <taxon>Eukaryota</taxon>
        <taxon>Metazoa</taxon>
        <taxon>Ecdysozoa</taxon>
        <taxon>Nematoda</taxon>
        <taxon>Chromadorea</taxon>
        <taxon>Rhabditida</taxon>
        <taxon>Tylenchina</taxon>
        <taxon>Panagrolaimomorpha</taxon>
        <taxon>Strongyloidoidea</taxon>
        <taxon>Steinernematidae</taxon>
        <taxon>Steinernema</taxon>
    </lineage>
</organism>
<sequence length="94" mass="10245">MLQNAADSSIETRSLKDRFVCAVAGMPEFEDGRLRPGDLNLAHSGTSPKFEFRNGLEMVQNEGIWSAQFPTFERGGDCEQPLSAVAAAAQHFSV</sequence>
<keyword evidence="2" id="KW-1185">Reference proteome</keyword>
<protein>
    <submittedName>
        <fullName evidence="1">Uncharacterized protein</fullName>
    </submittedName>
</protein>
<dbReference type="AlphaFoldDB" id="A0A4U5NEJ4"/>
<reference evidence="1 2" key="2">
    <citation type="journal article" date="2019" name="G3 (Bethesda)">
        <title>Hybrid Assembly of the Genome of the Entomopathogenic Nematode Steinernema carpocapsae Identifies the X-Chromosome.</title>
        <authorList>
            <person name="Serra L."/>
            <person name="Macchietto M."/>
            <person name="Macias-Munoz A."/>
            <person name="McGill C.J."/>
            <person name="Rodriguez I.M."/>
            <person name="Rodriguez B."/>
            <person name="Murad R."/>
            <person name="Mortazavi A."/>
        </authorList>
    </citation>
    <scope>NUCLEOTIDE SEQUENCE [LARGE SCALE GENOMIC DNA]</scope>
    <source>
        <strain evidence="1 2">ALL</strain>
    </source>
</reference>
<name>A0A4U5NEJ4_STECR</name>
<accession>A0A4U5NEJ4</accession>
<evidence type="ECO:0000313" key="2">
    <source>
        <dbReference type="Proteomes" id="UP000298663"/>
    </source>
</evidence>
<gene>
    <name evidence="1" type="ORF">L596_015004</name>
</gene>
<reference evidence="1 2" key="1">
    <citation type="journal article" date="2015" name="Genome Biol.">
        <title>Comparative genomics of Steinernema reveals deeply conserved gene regulatory networks.</title>
        <authorList>
            <person name="Dillman A.R."/>
            <person name="Macchietto M."/>
            <person name="Porter C.F."/>
            <person name="Rogers A."/>
            <person name="Williams B."/>
            <person name="Antoshechkin I."/>
            <person name="Lee M.M."/>
            <person name="Goodwin Z."/>
            <person name="Lu X."/>
            <person name="Lewis E.E."/>
            <person name="Goodrich-Blair H."/>
            <person name="Stock S.P."/>
            <person name="Adams B.J."/>
            <person name="Sternberg P.W."/>
            <person name="Mortazavi A."/>
        </authorList>
    </citation>
    <scope>NUCLEOTIDE SEQUENCE [LARGE SCALE GENOMIC DNA]</scope>
    <source>
        <strain evidence="1 2">ALL</strain>
    </source>
</reference>
<evidence type="ECO:0000313" key="1">
    <source>
        <dbReference type="EMBL" id="TKR81066.1"/>
    </source>
</evidence>